<evidence type="ECO:0000313" key="2">
    <source>
        <dbReference type="EMBL" id="KKL03653.1"/>
    </source>
</evidence>
<sequence>MTNTKFDDELKKLMDSVIKDGGTSISKITKAKIQNDRDFERAVLYMKANSEVYHNARNSNMNESEMEAKATITIAMGLLALEKAREINNGKKQKGQKDATPEDKQKSIGDELNDYLNG</sequence>
<dbReference type="AlphaFoldDB" id="A0A0F9CUQ4"/>
<feature type="compositionally biased region" description="Basic and acidic residues" evidence="1">
    <location>
        <begin position="87"/>
        <end position="109"/>
    </location>
</feature>
<organism evidence="2">
    <name type="scientific">marine sediment metagenome</name>
    <dbReference type="NCBI Taxonomy" id="412755"/>
    <lineage>
        <taxon>unclassified sequences</taxon>
        <taxon>metagenomes</taxon>
        <taxon>ecological metagenomes</taxon>
    </lineage>
</organism>
<protein>
    <submittedName>
        <fullName evidence="2">Uncharacterized protein</fullName>
    </submittedName>
</protein>
<accession>A0A0F9CUQ4</accession>
<comment type="caution">
    <text evidence="2">The sequence shown here is derived from an EMBL/GenBank/DDBJ whole genome shotgun (WGS) entry which is preliminary data.</text>
</comment>
<proteinExistence type="predicted"/>
<name>A0A0F9CUQ4_9ZZZZ</name>
<feature type="region of interest" description="Disordered" evidence="1">
    <location>
        <begin position="87"/>
        <end position="118"/>
    </location>
</feature>
<gene>
    <name evidence="2" type="ORF">LCGC14_2623980</name>
</gene>
<dbReference type="EMBL" id="LAZR01044846">
    <property type="protein sequence ID" value="KKL03653.1"/>
    <property type="molecule type" value="Genomic_DNA"/>
</dbReference>
<evidence type="ECO:0000256" key="1">
    <source>
        <dbReference type="SAM" id="MobiDB-lite"/>
    </source>
</evidence>
<reference evidence="2" key="1">
    <citation type="journal article" date="2015" name="Nature">
        <title>Complex archaea that bridge the gap between prokaryotes and eukaryotes.</title>
        <authorList>
            <person name="Spang A."/>
            <person name="Saw J.H."/>
            <person name="Jorgensen S.L."/>
            <person name="Zaremba-Niedzwiedzka K."/>
            <person name="Martijn J."/>
            <person name="Lind A.E."/>
            <person name="van Eijk R."/>
            <person name="Schleper C."/>
            <person name="Guy L."/>
            <person name="Ettema T.J."/>
        </authorList>
    </citation>
    <scope>NUCLEOTIDE SEQUENCE</scope>
</reference>